<dbReference type="EMBL" id="DRTD01000432">
    <property type="protein sequence ID" value="HHE55297.1"/>
    <property type="molecule type" value="Genomic_DNA"/>
</dbReference>
<reference evidence="8" key="1">
    <citation type="journal article" date="2020" name="mSystems">
        <title>Genome- and Community-Level Interaction Insights into Carbon Utilization and Element Cycling Functions of Hydrothermarchaeota in Hydrothermal Sediment.</title>
        <authorList>
            <person name="Zhou Z."/>
            <person name="Liu Y."/>
            <person name="Xu W."/>
            <person name="Pan J."/>
            <person name="Luo Z.H."/>
            <person name="Li M."/>
        </authorList>
    </citation>
    <scope>NUCLEOTIDE SEQUENCE [LARGE SCALE GENOMIC DNA]</scope>
    <source>
        <strain evidence="8">HyVt-76</strain>
    </source>
</reference>
<dbReference type="AlphaFoldDB" id="A0A7V5H423"/>
<keyword evidence="4" id="KW-0249">Electron transport</keyword>
<dbReference type="PANTHER" id="PTHR37823:SF4">
    <property type="entry name" value="MENAQUINOL-CYTOCHROME C REDUCTASE CYTOCHROME B_C SUBUNIT"/>
    <property type="match status" value="1"/>
</dbReference>
<comment type="caution">
    <text evidence="8">The sequence shown here is derived from an EMBL/GenBank/DDBJ whole genome shotgun (WGS) entry which is preliminary data.</text>
</comment>
<keyword evidence="1" id="KW-0813">Transport</keyword>
<gene>
    <name evidence="8" type="ORF">ENL21_05900</name>
</gene>
<name>A0A7V5H423_CALAY</name>
<evidence type="ECO:0000256" key="2">
    <source>
        <dbReference type="ARBA" id="ARBA00022617"/>
    </source>
</evidence>
<dbReference type="GO" id="GO:0009055">
    <property type="term" value="F:electron transfer activity"/>
    <property type="evidence" value="ECO:0007669"/>
    <property type="project" value="InterPro"/>
</dbReference>
<proteinExistence type="predicted"/>
<sequence length="118" mass="12783">MKANPTSLFLALMLTALVVVAGYLILSDPFSGAPLAQSGQTVIQHNQNHQAINLYLQNCAECHGAMGQGKGGNPTLQNTPFSLAEIEQIIRKGKGEMPSFPQFSPEELKSLSRLIKQF</sequence>
<dbReference type="InterPro" id="IPR051811">
    <property type="entry name" value="Cytochrome_c550/c551-like"/>
</dbReference>
<dbReference type="Pfam" id="PF13442">
    <property type="entry name" value="Cytochrome_CBB3"/>
    <property type="match status" value="1"/>
</dbReference>
<evidence type="ECO:0000256" key="4">
    <source>
        <dbReference type="ARBA" id="ARBA00022982"/>
    </source>
</evidence>
<dbReference type="GO" id="GO:0046872">
    <property type="term" value="F:metal ion binding"/>
    <property type="evidence" value="ECO:0007669"/>
    <property type="project" value="UniProtKB-KW"/>
</dbReference>
<dbReference type="InterPro" id="IPR009056">
    <property type="entry name" value="Cyt_c-like_dom"/>
</dbReference>
<dbReference type="PROSITE" id="PS51007">
    <property type="entry name" value="CYTC"/>
    <property type="match status" value="1"/>
</dbReference>
<dbReference type="Proteomes" id="UP000886111">
    <property type="component" value="Unassembled WGS sequence"/>
</dbReference>
<keyword evidence="2 6" id="KW-0349">Heme</keyword>
<evidence type="ECO:0000313" key="8">
    <source>
        <dbReference type="EMBL" id="HHE55297.1"/>
    </source>
</evidence>
<feature type="domain" description="Cytochrome c" evidence="7">
    <location>
        <begin position="34"/>
        <end position="118"/>
    </location>
</feature>
<evidence type="ECO:0000256" key="6">
    <source>
        <dbReference type="PROSITE-ProRule" id="PRU00433"/>
    </source>
</evidence>
<evidence type="ECO:0000256" key="5">
    <source>
        <dbReference type="ARBA" id="ARBA00023004"/>
    </source>
</evidence>
<protein>
    <submittedName>
        <fullName evidence="8">Cytochrome c</fullName>
    </submittedName>
</protein>
<evidence type="ECO:0000256" key="1">
    <source>
        <dbReference type="ARBA" id="ARBA00022448"/>
    </source>
</evidence>
<evidence type="ECO:0000259" key="7">
    <source>
        <dbReference type="PROSITE" id="PS51007"/>
    </source>
</evidence>
<dbReference type="GO" id="GO:0020037">
    <property type="term" value="F:heme binding"/>
    <property type="evidence" value="ECO:0007669"/>
    <property type="project" value="InterPro"/>
</dbReference>
<accession>A0A7V5H423</accession>
<keyword evidence="3 6" id="KW-0479">Metal-binding</keyword>
<dbReference type="SUPFAM" id="SSF46626">
    <property type="entry name" value="Cytochrome c"/>
    <property type="match status" value="1"/>
</dbReference>
<keyword evidence="5 6" id="KW-0408">Iron</keyword>
<evidence type="ECO:0000256" key="3">
    <source>
        <dbReference type="ARBA" id="ARBA00022723"/>
    </source>
</evidence>
<dbReference type="InterPro" id="IPR036909">
    <property type="entry name" value="Cyt_c-like_dom_sf"/>
</dbReference>
<organism evidence="8">
    <name type="scientific">Caldithrix abyssi</name>
    <dbReference type="NCBI Taxonomy" id="187145"/>
    <lineage>
        <taxon>Bacteria</taxon>
        <taxon>Pseudomonadati</taxon>
        <taxon>Calditrichota</taxon>
        <taxon>Calditrichia</taxon>
        <taxon>Calditrichales</taxon>
        <taxon>Calditrichaceae</taxon>
        <taxon>Caldithrix</taxon>
    </lineage>
</organism>
<dbReference type="PANTHER" id="PTHR37823">
    <property type="entry name" value="CYTOCHROME C-553-LIKE"/>
    <property type="match status" value="1"/>
</dbReference>
<dbReference type="Gene3D" id="1.10.760.10">
    <property type="entry name" value="Cytochrome c-like domain"/>
    <property type="match status" value="1"/>
</dbReference>